<dbReference type="InterPro" id="IPR042197">
    <property type="entry name" value="Apaf_helical"/>
</dbReference>
<dbReference type="Pfam" id="PF25019">
    <property type="entry name" value="LRR_R13L1-DRL21"/>
    <property type="match status" value="2"/>
</dbReference>
<dbReference type="SUPFAM" id="SSF52047">
    <property type="entry name" value="RNI-like"/>
    <property type="match status" value="1"/>
</dbReference>
<dbReference type="CDD" id="cd14798">
    <property type="entry name" value="RX-CC_like"/>
    <property type="match status" value="1"/>
</dbReference>
<dbReference type="GO" id="GO:0051707">
    <property type="term" value="P:response to other organism"/>
    <property type="evidence" value="ECO:0007669"/>
    <property type="project" value="UniProtKB-ARBA"/>
</dbReference>
<evidence type="ECO:0000256" key="1">
    <source>
        <dbReference type="ARBA" id="ARBA00022614"/>
    </source>
</evidence>
<evidence type="ECO:0000256" key="2">
    <source>
        <dbReference type="ARBA" id="ARBA00022737"/>
    </source>
</evidence>
<dbReference type="SUPFAM" id="SSF52058">
    <property type="entry name" value="L domain-like"/>
    <property type="match status" value="1"/>
</dbReference>
<evidence type="ECO:0008006" key="11">
    <source>
        <dbReference type="Google" id="ProtNLM"/>
    </source>
</evidence>
<feature type="domain" description="R13L1/DRL21-like LRR repeat region" evidence="9">
    <location>
        <begin position="682"/>
        <end position="808"/>
    </location>
</feature>
<evidence type="ECO:0000313" key="10">
    <source>
        <dbReference type="EMBL" id="OAY41966.1"/>
    </source>
</evidence>
<evidence type="ECO:0000256" key="4">
    <source>
        <dbReference type="ARBA" id="ARBA00022821"/>
    </source>
</evidence>
<dbReference type="InterPro" id="IPR058922">
    <property type="entry name" value="WHD_DRP"/>
</dbReference>
<dbReference type="Gene3D" id="3.80.10.10">
    <property type="entry name" value="Ribonuclease Inhibitor"/>
    <property type="match status" value="3"/>
</dbReference>
<dbReference type="Pfam" id="PF00931">
    <property type="entry name" value="NB-ARC"/>
    <property type="match status" value="1"/>
</dbReference>
<organism evidence="10">
    <name type="scientific">Manihot esculenta</name>
    <name type="common">Cassava</name>
    <name type="synonym">Jatropha manihot</name>
    <dbReference type="NCBI Taxonomy" id="3983"/>
    <lineage>
        <taxon>Eukaryota</taxon>
        <taxon>Viridiplantae</taxon>
        <taxon>Streptophyta</taxon>
        <taxon>Embryophyta</taxon>
        <taxon>Tracheophyta</taxon>
        <taxon>Spermatophyta</taxon>
        <taxon>Magnoliopsida</taxon>
        <taxon>eudicotyledons</taxon>
        <taxon>Gunneridae</taxon>
        <taxon>Pentapetalae</taxon>
        <taxon>rosids</taxon>
        <taxon>fabids</taxon>
        <taxon>Malpighiales</taxon>
        <taxon>Euphorbiaceae</taxon>
        <taxon>Crotonoideae</taxon>
        <taxon>Manihoteae</taxon>
        <taxon>Manihot</taxon>
    </lineage>
</organism>
<feature type="domain" description="R13L1/DRL21-like LRR repeat region" evidence="9">
    <location>
        <begin position="1036"/>
        <end position="1098"/>
    </location>
</feature>
<dbReference type="InterPro" id="IPR056789">
    <property type="entry name" value="LRR_R13L1-DRL21"/>
</dbReference>
<keyword evidence="2" id="KW-0677">Repeat</keyword>
<evidence type="ECO:0000256" key="5">
    <source>
        <dbReference type="ARBA" id="ARBA00022840"/>
    </source>
</evidence>
<proteinExistence type="predicted"/>
<dbReference type="InterPro" id="IPR032675">
    <property type="entry name" value="LRR_dom_sf"/>
</dbReference>
<evidence type="ECO:0000259" key="9">
    <source>
        <dbReference type="Pfam" id="PF25019"/>
    </source>
</evidence>
<dbReference type="EMBL" id="CM004395">
    <property type="protein sequence ID" value="OAY41966.1"/>
    <property type="molecule type" value="Genomic_DNA"/>
</dbReference>
<dbReference type="PANTHER" id="PTHR36766:SF48">
    <property type="entry name" value="DISEASE RESISTANCE PROTEIN RGA3"/>
    <property type="match status" value="1"/>
</dbReference>
<evidence type="ECO:0000259" key="8">
    <source>
        <dbReference type="Pfam" id="PF23559"/>
    </source>
</evidence>
<dbReference type="OrthoDB" id="37484at2759"/>
<gene>
    <name evidence="10" type="ORF">MANES_09G143200</name>
</gene>
<dbReference type="Pfam" id="PF18052">
    <property type="entry name" value="Rx_N"/>
    <property type="match status" value="1"/>
</dbReference>
<feature type="domain" description="Disease resistance N-terminal" evidence="7">
    <location>
        <begin position="9"/>
        <end position="97"/>
    </location>
</feature>
<dbReference type="Gene3D" id="1.10.8.430">
    <property type="entry name" value="Helical domain of apoptotic protease-activating factors"/>
    <property type="match status" value="1"/>
</dbReference>
<keyword evidence="1" id="KW-0433">Leucine-rich repeat</keyword>
<dbReference type="Gene3D" id="1.10.10.10">
    <property type="entry name" value="Winged helix-like DNA-binding domain superfamily/Winged helix DNA-binding domain"/>
    <property type="match status" value="1"/>
</dbReference>
<dbReference type="GO" id="GO:0043531">
    <property type="term" value="F:ADP binding"/>
    <property type="evidence" value="ECO:0007669"/>
    <property type="project" value="InterPro"/>
</dbReference>
<dbReference type="InterPro" id="IPR041118">
    <property type="entry name" value="Rx_N"/>
</dbReference>
<accession>A0A2C9VD06</accession>
<dbReference type="InterPro" id="IPR036388">
    <property type="entry name" value="WH-like_DNA-bd_sf"/>
</dbReference>
<dbReference type="Pfam" id="PF23559">
    <property type="entry name" value="WHD_DRP"/>
    <property type="match status" value="1"/>
</dbReference>
<evidence type="ECO:0000259" key="6">
    <source>
        <dbReference type="Pfam" id="PF00931"/>
    </source>
</evidence>
<dbReference type="InterPro" id="IPR002182">
    <property type="entry name" value="NB-ARC"/>
</dbReference>
<evidence type="ECO:0000259" key="7">
    <source>
        <dbReference type="Pfam" id="PF18052"/>
    </source>
</evidence>
<dbReference type="PANTHER" id="PTHR36766">
    <property type="entry name" value="PLANT BROAD-SPECTRUM MILDEW RESISTANCE PROTEIN RPW8"/>
    <property type="match status" value="1"/>
</dbReference>
<reference evidence="10" key="1">
    <citation type="submission" date="2016-02" db="EMBL/GenBank/DDBJ databases">
        <title>WGS assembly of Manihot esculenta.</title>
        <authorList>
            <person name="Bredeson J.V."/>
            <person name="Prochnik S.E."/>
            <person name="Lyons J.B."/>
            <person name="Schmutz J."/>
            <person name="Grimwood J."/>
            <person name="Vrebalov J."/>
            <person name="Bart R.S."/>
            <person name="Amuge T."/>
            <person name="Ferguson M.E."/>
            <person name="Green R."/>
            <person name="Putnam N."/>
            <person name="Stites J."/>
            <person name="Rounsley S."/>
            <person name="Rokhsar D.S."/>
        </authorList>
    </citation>
    <scope>NUCLEOTIDE SEQUENCE [LARGE SCALE GENOMIC DNA]</scope>
    <source>
        <tissue evidence="10">Leaf</tissue>
    </source>
</reference>
<keyword evidence="4" id="KW-0611">Plant defense</keyword>
<feature type="domain" description="NB-ARC" evidence="6">
    <location>
        <begin position="171"/>
        <end position="341"/>
    </location>
</feature>
<dbReference type="InterPro" id="IPR006553">
    <property type="entry name" value="Leu-rich_rpt_Cys-con_subtyp"/>
</dbReference>
<dbReference type="FunFam" id="1.10.10.10:FF:000322">
    <property type="entry name" value="Probable disease resistance protein At1g63360"/>
    <property type="match status" value="1"/>
</dbReference>
<dbReference type="SMART" id="SM00367">
    <property type="entry name" value="LRR_CC"/>
    <property type="match status" value="3"/>
</dbReference>
<dbReference type="OMA" id="HGCHNIS"/>
<dbReference type="GO" id="GO:0006952">
    <property type="term" value="P:defense response"/>
    <property type="evidence" value="ECO:0007669"/>
    <property type="project" value="UniProtKB-KW"/>
</dbReference>
<protein>
    <recommendedName>
        <fullName evidence="11">Disease resistance protein RGA3</fullName>
    </recommendedName>
</protein>
<keyword evidence="3" id="KW-0547">Nucleotide-binding</keyword>
<dbReference type="SUPFAM" id="SSF52540">
    <property type="entry name" value="P-loop containing nucleoside triphosphate hydrolases"/>
    <property type="match status" value="1"/>
</dbReference>
<keyword evidence="5" id="KW-0067">ATP-binding</keyword>
<feature type="domain" description="Disease resistance protein winged helix" evidence="8">
    <location>
        <begin position="427"/>
        <end position="499"/>
    </location>
</feature>
<dbReference type="InterPro" id="IPR027417">
    <property type="entry name" value="P-loop_NTPase"/>
</dbReference>
<sequence>MAEIVLSSFLQVLFDKLASSKLEEYGLWLVAQEELENLESSLSTIAAVLEDAEERQVKDKAVQNWLMKLKDAVYDADAVVDEFATKALQQKVKSQNHTNQWRFSLLQIPNSVALHMKMAYMIKDINKRLNAIALERVNFHFREGTRDVEKEDDEWRQTHSFVIESEVFGREKDKAEIVDMLIGRGNGEDLSVIPIVGMGGIGKTTLAQLAFNDEQVKGSFKLRMWVCVSEDFDVQRLTKAIIEAATRERCDLLGMDLLQTCLRERLAGEKFLLVLDDVWSEDYEKWDRLRTLLRGGAKGSKIIVTSRSTRVAAVMGSLPTCYLARLSDDDCWNLFRKRAFGNGGAEETPSMVAIGKEIVNKCGGVPLAIKTLGSLMHSRREEQEWLYVKDNELWKLPQEREGILPALRISYNHLPPYLKRCFAYCAVFPKDYDINKERLIQMWIAEGLVEPSDADEQLESVGNNYFYYLLWRSFFQVAGEDEDGSIVSCKIHDLMHDLAQFVAGVECSTIEAGSRQIIPKRTRHMSLICNTRKLEFPKCLYKAKNLHTFLALTERQEAVQVPQTLFSTFKQLHVLILSGAEMKHLPNSIGKLIHLRFLDLSHTDIEALPKSLSSLVNLHTLNLSYCFELQELPKTTSNLICLRHIIIDHCHSLSKMPPRIGKLTSLQTLSQFIVGKERGCRLEELKLLNLKGELAIKSLENVTYRREAMQANLQHKHNLSLLKLSWEHDYIGRYAVDVCETVLEALKPHENLKKFHLKRYMGTRFPTWMMDAILTKLVEIKLKNCKNCELLPPLGQLPVLKYLYITGMDAVTCIVKEFYGNGATKGFPFLKHLEICDMPNLEEWLNFDEGEVLVHIKKLVVKGCPKLRSMPHSLPSLEELELRDSNEMLLSALPSLTSLTSLRICEFSEVSSLQGEVENLTNLKSIHIELCDNLVSLPWGLSNLTCLEFLGIWGCPLLTSLPEIKGLVSLRELSILNCMALSSLAGLQHLTALEKLNIEGCPDLVHFPQEGTQNLNALRSLRMSHCPCFTSLPVGLQYITTLKDLHILDFPSLQTLPDWIENFQSLRELSVWSCPNITSLPNAMQQLTSLEYLSIWQCPNLEQRCEREEGEDWHKIEHIPEIDVKGQSITIEQQKAVNETGKGMHLQRLVHGAKKTRTAMVDSVKAAQASFLQNAKKMKLAITGPMTTEARDH</sequence>
<name>A0A2C9VD06_MANES</name>
<dbReference type="InterPro" id="IPR038005">
    <property type="entry name" value="RX-like_CC"/>
</dbReference>
<dbReference type="PRINTS" id="PR00364">
    <property type="entry name" value="DISEASERSIST"/>
</dbReference>
<dbReference type="FunFam" id="3.40.50.300:FF:001091">
    <property type="entry name" value="Probable disease resistance protein At1g61300"/>
    <property type="match status" value="1"/>
</dbReference>
<dbReference type="AlphaFoldDB" id="A0A2C9VD06"/>
<dbReference type="Gene3D" id="3.40.50.300">
    <property type="entry name" value="P-loop containing nucleotide triphosphate hydrolases"/>
    <property type="match status" value="1"/>
</dbReference>
<evidence type="ECO:0000256" key="3">
    <source>
        <dbReference type="ARBA" id="ARBA00022741"/>
    </source>
</evidence>
<dbReference type="Gene3D" id="1.20.5.4130">
    <property type="match status" value="1"/>
</dbReference>
<dbReference type="GO" id="GO:0005524">
    <property type="term" value="F:ATP binding"/>
    <property type="evidence" value="ECO:0007669"/>
    <property type="project" value="UniProtKB-KW"/>
</dbReference>